<feature type="region of interest" description="Disordered" evidence="1">
    <location>
        <begin position="1"/>
        <end position="29"/>
    </location>
</feature>
<dbReference type="InterPro" id="IPR005804">
    <property type="entry name" value="FA_desaturase_dom"/>
</dbReference>
<feature type="transmembrane region" description="Helical" evidence="2">
    <location>
        <begin position="229"/>
        <end position="248"/>
    </location>
</feature>
<keyword evidence="2" id="KW-0472">Membrane</keyword>
<evidence type="ECO:0000259" key="3">
    <source>
        <dbReference type="Pfam" id="PF00487"/>
    </source>
</evidence>
<sequence length="344" mass="37481">MEHIMTQTVASPRRARPGPPGPAGRPYARGYRAPAAVRPAVRAAHRTRLAVTAAVAAGDQLVLIAGVLAAAWPGWWAGPARAAAGTLVVLAALVLSGRQIRALECLVHEASHFNWSRHHRRANDRCATVLAGLPTGIRIARYRAEHLLHHSRLGTDDDPDLRRYAELDITGLDRTSRTRYARSLLVRLAAHQRSWYRSTSTDLPALLLPVAWAAAVAVLPAALLWGTGAAVTAAAVWLAGFALVLPVLRFIGESSEHSYHDADTVFDSTVTNLGPLQRRLIHPHSDGYHTVHHLWPGAPHHQLRLLHDKLTADDPQGFAGRLRIRRRIVAEPSPLTPPGSTPWT</sequence>
<dbReference type="AlphaFoldDB" id="A0A1S2PH27"/>
<gene>
    <name evidence="4" type="ORF">BIV23_38205</name>
</gene>
<feature type="transmembrane region" description="Helical" evidence="2">
    <location>
        <begin position="78"/>
        <end position="95"/>
    </location>
</feature>
<comment type="caution">
    <text evidence="4">The sequence shown here is derived from an EMBL/GenBank/DDBJ whole genome shotgun (WGS) entry which is preliminary data.</text>
</comment>
<evidence type="ECO:0000313" key="4">
    <source>
        <dbReference type="EMBL" id="OIJ92987.1"/>
    </source>
</evidence>
<feature type="domain" description="Fatty acid desaturase" evidence="3">
    <location>
        <begin position="86"/>
        <end position="316"/>
    </location>
</feature>
<protein>
    <recommendedName>
        <fullName evidence="3">Fatty acid desaturase domain-containing protein</fullName>
    </recommendedName>
</protein>
<evidence type="ECO:0000313" key="5">
    <source>
        <dbReference type="Proteomes" id="UP000179642"/>
    </source>
</evidence>
<name>A0A1S2PH27_9ACTN</name>
<keyword evidence="5" id="KW-1185">Reference proteome</keyword>
<keyword evidence="2" id="KW-1133">Transmembrane helix</keyword>
<evidence type="ECO:0000256" key="1">
    <source>
        <dbReference type="SAM" id="MobiDB-lite"/>
    </source>
</evidence>
<reference evidence="4 5" key="1">
    <citation type="submission" date="2016-10" db="EMBL/GenBank/DDBJ databases">
        <title>Genome sequence of Streptomyces sp. MUSC 1.</title>
        <authorList>
            <person name="Lee L.-H."/>
            <person name="Ser H.-L."/>
            <person name="Law J.W.-F."/>
        </authorList>
    </citation>
    <scope>NUCLEOTIDE SEQUENCE [LARGE SCALE GENOMIC DNA]</scope>
    <source>
        <strain evidence="4 5">MUSC 1</strain>
    </source>
</reference>
<organism evidence="4 5">
    <name type="scientific">Streptomyces monashensis</name>
    <dbReference type="NCBI Taxonomy" id="1678012"/>
    <lineage>
        <taxon>Bacteria</taxon>
        <taxon>Bacillati</taxon>
        <taxon>Actinomycetota</taxon>
        <taxon>Actinomycetes</taxon>
        <taxon>Kitasatosporales</taxon>
        <taxon>Streptomycetaceae</taxon>
        <taxon>Streptomyces</taxon>
    </lineage>
</organism>
<dbReference type="CDD" id="cd03510">
    <property type="entry name" value="Rhizobitoxine-FADS-like"/>
    <property type="match status" value="1"/>
</dbReference>
<dbReference type="Pfam" id="PF00487">
    <property type="entry name" value="FA_desaturase"/>
    <property type="match status" value="1"/>
</dbReference>
<keyword evidence="2" id="KW-0812">Transmembrane</keyword>
<dbReference type="EMBL" id="MLYO01000077">
    <property type="protein sequence ID" value="OIJ92987.1"/>
    <property type="molecule type" value="Genomic_DNA"/>
</dbReference>
<feature type="compositionally biased region" description="Polar residues" evidence="1">
    <location>
        <begin position="1"/>
        <end position="10"/>
    </location>
</feature>
<accession>A0A1S2PH27</accession>
<dbReference type="Proteomes" id="UP000179642">
    <property type="component" value="Unassembled WGS sequence"/>
</dbReference>
<dbReference type="GO" id="GO:0006629">
    <property type="term" value="P:lipid metabolic process"/>
    <property type="evidence" value="ECO:0007669"/>
    <property type="project" value="InterPro"/>
</dbReference>
<proteinExistence type="predicted"/>
<feature type="transmembrane region" description="Helical" evidence="2">
    <location>
        <begin position="49"/>
        <end position="72"/>
    </location>
</feature>
<feature type="transmembrane region" description="Helical" evidence="2">
    <location>
        <begin position="203"/>
        <end position="223"/>
    </location>
</feature>
<evidence type="ECO:0000256" key="2">
    <source>
        <dbReference type="SAM" id="Phobius"/>
    </source>
</evidence>